<evidence type="ECO:0000256" key="1">
    <source>
        <dbReference type="ARBA" id="ARBA00022603"/>
    </source>
</evidence>
<dbReference type="EMBL" id="CAFBNE010000076">
    <property type="protein sequence ID" value="CAB4960653.1"/>
    <property type="molecule type" value="Genomic_DNA"/>
</dbReference>
<evidence type="ECO:0000256" key="2">
    <source>
        <dbReference type="ARBA" id="ARBA00022679"/>
    </source>
</evidence>
<dbReference type="InterPro" id="IPR041698">
    <property type="entry name" value="Methyltransf_25"/>
</dbReference>
<keyword evidence="3" id="KW-0949">S-adenosyl-L-methionine</keyword>
<dbReference type="CDD" id="cd02440">
    <property type="entry name" value="AdoMet_MTases"/>
    <property type="match status" value="1"/>
</dbReference>
<accession>A0A6J7L0X0</accession>
<dbReference type="Gene3D" id="3.40.50.150">
    <property type="entry name" value="Vaccinia Virus protein VP39"/>
    <property type="match status" value="1"/>
</dbReference>
<proteinExistence type="predicted"/>
<dbReference type="InterPro" id="IPR029063">
    <property type="entry name" value="SAM-dependent_MTases_sf"/>
</dbReference>
<dbReference type="SUPFAM" id="SSF53335">
    <property type="entry name" value="S-adenosyl-L-methionine-dependent methyltransferases"/>
    <property type="match status" value="1"/>
</dbReference>
<organism evidence="5">
    <name type="scientific">freshwater metagenome</name>
    <dbReference type="NCBI Taxonomy" id="449393"/>
    <lineage>
        <taxon>unclassified sequences</taxon>
        <taxon>metagenomes</taxon>
        <taxon>ecological metagenomes</taxon>
    </lineage>
</organism>
<gene>
    <name evidence="5" type="ORF">UFOPK3772_02178</name>
</gene>
<dbReference type="Pfam" id="PF13649">
    <property type="entry name" value="Methyltransf_25"/>
    <property type="match status" value="1"/>
</dbReference>
<keyword evidence="2" id="KW-0808">Transferase</keyword>
<name>A0A6J7L0X0_9ZZZZ</name>
<dbReference type="AlphaFoldDB" id="A0A6J7L0X0"/>
<sequence>MAASGDHTATASDFLLRELEIDYAAGFVREGDRILDVGCGMGYAAIRYARDEATRVTGLDYTKGMIDQAMQALAVEDPSLASRVDFIHGSVVELPFADAAFDVVTSHRCLMALLDWELQQAALIEIERVLKPGGTLVLMEGTEEGLERLNALRGAVGLSVIPGDGRDRLLTLKFREAELQEFLETRFELLERRGFGTYYLIGRVIHPLLVAPDAPRYDHPINEVARVMELAIPGLVNCGHLQAYALRKRP</sequence>
<evidence type="ECO:0000259" key="4">
    <source>
        <dbReference type="Pfam" id="PF13649"/>
    </source>
</evidence>
<dbReference type="InterPro" id="IPR050508">
    <property type="entry name" value="Methyltransf_Superfamily"/>
</dbReference>
<dbReference type="GO" id="GO:0032259">
    <property type="term" value="P:methylation"/>
    <property type="evidence" value="ECO:0007669"/>
    <property type="project" value="UniProtKB-KW"/>
</dbReference>
<dbReference type="PANTHER" id="PTHR42912">
    <property type="entry name" value="METHYLTRANSFERASE"/>
    <property type="match status" value="1"/>
</dbReference>
<reference evidence="5" key="1">
    <citation type="submission" date="2020-05" db="EMBL/GenBank/DDBJ databases">
        <authorList>
            <person name="Chiriac C."/>
            <person name="Salcher M."/>
            <person name="Ghai R."/>
            <person name="Kavagutti S V."/>
        </authorList>
    </citation>
    <scope>NUCLEOTIDE SEQUENCE</scope>
</reference>
<evidence type="ECO:0000313" key="5">
    <source>
        <dbReference type="EMBL" id="CAB4960653.1"/>
    </source>
</evidence>
<dbReference type="GO" id="GO:0008168">
    <property type="term" value="F:methyltransferase activity"/>
    <property type="evidence" value="ECO:0007669"/>
    <property type="project" value="UniProtKB-KW"/>
</dbReference>
<protein>
    <submittedName>
        <fullName evidence="5">Unannotated protein</fullName>
    </submittedName>
</protein>
<evidence type="ECO:0000256" key="3">
    <source>
        <dbReference type="ARBA" id="ARBA00022691"/>
    </source>
</evidence>
<dbReference type="InterPro" id="IPR023576">
    <property type="entry name" value="UbiE/COQ5_MeTrFase_CS"/>
</dbReference>
<keyword evidence="1" id="KW-0489">Methyltransferase</keyword>
<dbReference type="PROSITE" id="PS01184">
    <property type="entry name" value="UBIE_2"/>
    <property type="match status" value="1"/>
</dbReference>
<feature type="domain" description="Methyltransferase" evidence="4">
    <location>
        <begin position="34"/>
        <end position="134"/>
    </location>
</feature>